<reference evidence="2" key="2">
    <citation type="submission" date="2015-06" db="UniProtKB">
        <authorList>
            <consortium name="EnsemblPlants"/>
        </authorList>
    </citation>
    <scope>IDENTIFICATION</scope>
    <source>
        <strain evidence="2">DM1-3 516 R44</strain>
    </source>
</reference>
<feature type="region of interest" description="Disordered" evidence="1">
    <location>
        <begin position="1"/>
        <end position="23"/>
    </location>
</feature>
<dbReference type="Proteomes" id="UP000011115">
    <property type="component" value="Unassembled WGS sequence"/>
</dbReference>
<keyword evidence="3" id="KW-1185">Reference proteome</keyword>
<dbReference type="EnsemblPlants" id="PGSC0003DMT400091872">
    <property type="protein sequence ID" value="PGSC0003DMT400091872"/>
    <property type="gene ID" value="PGSC0003DMG400041443"/>
</dbReference>
<dbReference type="HOGENOM" id="CLU_2502303_0_0_1"/>
<organism evidence="2 3">
    <name type="scientific">Solanum tuberosum</name>
    <name type="common">Potato</name>
    <dbReference type="NCBI Taxonomy" id="4113"/>
    <lineage>
        <taxon>Eukaryota</taxon>
        <taxon>Viridiplantae</taxon>
        <taxon>Streptophyta</taxon>
        <taxon>Embryophyta</taxon>
        <taxon>Tracheophyta</taxon>
        <taxon>Spermatophyta</taxon>
        <taxon>Magnoliopsida</taxon>
        <taxon>eudicotyledons</taxon>
        <taxon>Gunneridae</taxon>
        <taxon>Pentapetalae</taxon>
        <taxon>asterids</taxon>
        <taxon>lamiids</taxon>
        <taxon>Solanales</taxon>
        <taxon>Solanaceae</taxon>
        <taxon>Solanoideae</taxon>
        <taxon>Solaneae</taxon>
        <taxon>Solanum</taxon>
    </lineage>
</organism>
<evidence type="ECO:0000256" key="1">
    <source>
        <dbReference type="SAM" id="MobiDB-lite"/>
    </source>
</evidence>
<evidence type="ECO:0000313" key="3">
    <source>
        <dbReference type="Proteomes" id="UP000011115"/>
    </source>
</evidence>
<dbReference type="InParanoid" id="M1DNK6"/>
<dbReference type="PaxDb" id="4113-PGSC0003DMT400091872"/>
<reference evidence="3" key="1">
    <citation type="journal article" date="2011" name="Nature">
        <title>Genome sequence and analysis of the tuber crop potato.</title>
        <authorList>
            <consortium name="The Potato Genome Sequencing Consortium"/>
        </authorList>
    </citation>
    <scope>NUCLEOTIDE SEQUENCE [LARGE SCALE GENOMIC DNA]</scope>
    <source>
        <strain evidence="3">cv. DM1-3 516 R44</strain>
    </source>
</reference>
<name>M1DNK6_SOLTU</name>
<proteinExistence type="predicted"/>
<accession>M1DNK6</accession>
<protein>
    <submittedName>
        <fullName evidence="2">Uncharacterized protein</fullName>
    </submittedName>
</protein>
<sequence>MIADVGTTEGTPTIAPAGSGKPDPLLVHDSPALCATVVLTTDREVVREDHLGTWGAKEVHFLGTTGHGPPSRAVKLGVVPNGAAQI</sequence>
<dbReference type="AlphaFoldDB" id="M1DNK6"/>
<evidence type="ECO:0000313" key="2">
    <source>
        <dbReference type="EnsemblPlants" id="PGSC0003DMT400091872"/>
    </source>
</evidence>
<dbReference type="Gramene" id="PGSC0003DMT400091872">
    <property type="protein sequence ID" value="PGSC0003DMT400091872"/>
    <property type="gene ID" value="PGSC0003DMG400041443"/>
</dbReference>